<evidence type="ECO:0000256" key="6">
    <source>
        <dbReference type="PIRSR" id="PIRSR625705-1"/>
    </source>
</evidence>
<dbReference type="InterPro" id="IPR017853">
    <property type="entry name" value="GH"/>
</dbReference>
<feature type="domain" description="Beta-hexosaminidase bacterial type N-terminal" evidence="8">
    <location>
        <begin position="24"/>
        <end position="149"/>
    </location>
</feature>
<dbReference type="SUPFAM" id="SSF51445">
    <property type="entry name" value="(Trans)glycosidases"/>
    <property type="match status" value="1"/>
</dbReference>
<keyword evidence="4 9" id="KW-0378">Hydrolase</keyword>
<dbReference type="STRING" id="679937.Bcop_0297"/>
<evidence type="ECO:0000259" key="7">
    <source>
        <dbReference type="Pfam" id="PF00728"/>
    </source>
</evidence>
<dbReference type="PRINTS" id="PR00738">
    <property type="entry name" value="GLHYDRLASE20"/>
</dbReference>
<dbReference type="InterPro" id="IPR025705">
    <property type="entry name" value="Beta_hexosaminidase_sua/sub"/>
</dbReference>
<reference evidence="9 10" key="1">
    <citation type="journal article" date="2011" name="Stand. Genomic Sci.">
        <title>Non-contiguous finished genome sequence of Bacteroides coprosuis type strain (PC139).</title>
        <authorList>
            <person name="Land M."/>
            <person name="Held B."/>
            <person name="Gronow S."/>
            <person name="Abt B."/>
            <person name="Lucas S."/>
            <person name="Del Rio T.G."/>
            <person name="Nolan M."/>
            <person name="Tice H."/>
            <person name="Cheng J.F."/>
            <person name="Pitluck S."/>
            <person name="Liolios K."/>
            <person name="Pagani I."/>
            <person name="Ivanova N."/>
            <person name="Mavromatis K."/>
            <person name="Mikhailova N."/>
            <person name="Pati A."/>
            <person name="Tapia R."/>
            <person name="Han C."/>
            <person name="Goodwin L."/>
            <person name="Chen A."/>
            <person name="Palaniappan K."/>
            <person name="Hauser L."/>
            <person name="Brambilla E.M."/>
            <person name="Rohde M."/>
            <person name="Goker M."/>
            <person name="Detter J.C."/>
            <person name="Woyke T."/>
            <person name="Bristow J."/>
            <person name="Eisen J.A."/>
            <person name="Markowitz V."/>
            <person name="Hugenholtz P."/>
            <person name="Kyrpides N.C."/>
            <person name="Klenk H.P."/>
            <person name="Lapidus A."/>
        </authorList>
    </citation>
    <scope>NUCLEOTIDE SEQUENCE</scope>
    <source>
        <strain evidence="9 10">DSM 18011</strain>
    </source>
</reference>
<dbReference type="Pfam" id="PF00728">
    <property type="entry name" value="Glyco_hydro_20"/>
    <property type="match status" value="1"/>
</dbReference>
<proteinExistence type="inferred from homology"/>
<dbReference type="Gene3D" id="2.60.120.260">
    <property type="entry name" value="Galactose-binding domain-like"/>
    <property type="match status" value="1"/>
</dbReference>
<dbReference type="Pfam" id="PF02838">
    <property type="entry name" value="Glyco_hydro_20b"/>
    <property type="match status" value="1"/>
</dbReference>
<dbReference type="Gene3D" id="3.30.379.10">
    <property type="entry name" value="Chitobiase/beta-hexosaminidase domain 2-like"/>
    <property type="match status" value="1"/>
</dbReference>
<dbReference type="OrthoDB" id="1090159at2"/>
<comment type="catalytic activity">
    <reaction evidence="1">
        <text>Hydrolysis of terminal non-reducing N-acetyl-D-hexosamine residues in N-acetyl-beta-D-hexosaminides.</text>
        <dbReference type="EC" id="3.2.1.52"/>
    </reaction>
</comment>
<dbReference type="AlphaFoldDB" id="F3ZQD8"/>
<keyword evidence="10" id="KW-1185">Reference proteome</keyword>
<dbReference type="InterPro" id="IPR008979">
    <property type="entry name" value="Galactose-bd-like_sf"/>
</dbReference>
<sequence length="688" mass="78619">MIRRVFFLLSLIIVGVGVVDAQKVSVIPTPLSIEDIQGEFKLGNKLKWYSNTDKQAQKHYQELLTKSLDIKDWNQTSLRKSQIALVLVNQLDSSLIQEEAYELEINKNQIVIKATSEAGLFYGLQSLIQIATDRSNYFSKTLPCVRIHDEPRFGYRGFMLDVSRHFFPKEFVKKQIDALSFFKLNRLHLHLTDAAGWRIEIKKYPRLTEFAAWRTDASWKKWWNGDRKYVEKGSSQGFGGYYTQEDIKEMVAYASKKHITIIPEIEMPGHSEEVLAAYPELSCAGVPYKNSDFCAGNDSVFTFLENVLSEVIELFPSEYIHVGGDEAGKGAWKTCPKCQQRIKENNLKDVDELQSYFMERMNLFLKSKGRKLLGWDEIIQGGLAEGATVMSWRGIEGGIHAVETGHHAVMTPGEFCYFDTYQDAPYTLPEAIGGYLPLEKVYSYDPIISSFTEDQKNLIDGVQANLWTEYVPTTDHVELMIYPRLFALAEVAWTEPARKDWNSFNQKSLQMVELMKKWGYHPFELSQEVGNRVEAKELCEHLARGKKVQYNAPYSSSYIANGDETLTDGIRGGWTYGDKRWQGFISPERLDVIIDLEKIEDIHEISADIMQSPGAEVYLPSQILIEVSEDGENFTTLMNKTFEVEKGSSILIKKYAWEGQASGRFVRFVARSSKDLGGWIFTDEIIIK</sequence>
<dbReference type="GO" id="GO:0030203">
    <property type="term" value="P:glycosaminoglycan metabolic process"/>
    <property type="evidence" value="ECO:0007669"/>
    <property type="project" value="TreeGrafter"/>
</dbReference>
<gene>
    <name evidence="9" type="ORF">Bcop_0297</name>
</gene>
<organism evidence="9 10">
    <name type="scientific">Bacteroides coprosuis DSM 18011</name>
    <dbReference type="NCBI Taxonomy" id="679937"/>
    <lineage>
        <taxon>Bacteria</taxon>
        <taxon>Pseudomonadati</taxon>
        <taxon>Bacteroidota</taxon>
        <taxon>Bacteroidia</taxon>
        <taxon>Bacteroidales</taxon>
        <taxon>Bacteroidaceae</taxon>
        <taxon>Bacteroides</taxon>
    </lineage>
</organism>
<evidence type="ECO:0000256" key="4">
    <source>
        <dbReference type="ARBA" id="ARBA00022801"/>
    </source>
</evidence>
<evidence type="ECO:0000256" key="3">
    <source>
        <dbReference type="ARBA" id="ARBA00012663"/>
    </source>
</evidence>
<evidence type="ECO:0000256" key="5">
    <source>
        <dbReference type="ARBA" id="ARBA00023295"/>
    </source>
</evidence>
<dbReference type="InterPro" id="IPR015882">
    <property type="entry name" value="HEX_bac_N"/>
</dbReference>
<evidence type="ECO:0000313" key="10">
    <source>
        <dbReference type="Proteomes" id="UP000018439"/>
    </source>
</evidence>
<dbReference type="Proteomes" id="UP000018439">
    <property type="component" value="Chromosome"/>
</dbReference>
<evidence type="ECO:0000256" key="2">
    <source>
        <dbReference type="ARBA" id="ARBA00006285"/>
    </source>
</evidence>
<dbReference type="GO" id="GO:0004563">
    <property type="term" value="F:beta-N-acetylhexosaminidase activity"/>
    <property type="evidence" value="ECO:0007669"/>
    <property type="project" value="UniProtKB-EC"/>
</dbReference>
<dbReference type="HOGENOM" id="CLU_007082_5_0_10"/>
<feature type="active site" description="Proton donor" evidence="6">
    <location>
        <position position="326"/>
    </location>
</feature>
<feature type="domain" description="Glycoside hydrolase family 20 catalytic" evidence="7">
    <location>
        <begin position="153"/>
        <end position="495"/>
    </location>
</feature>
<accession>F3ZQD8</accession>
<dbReference type="PANTHER" id="PTHR22600:SF57">
    <property type="entry name" value="BETA-N-ACETYLHEXOSAMINIDASE"/>
    <property type="match status" value="1"/>
</dbReference>
<dbReference type="CDD" id="cd06563">
    <property type="entry name" value="GH20_chitobiase-like"/>
    <property type="match status" value="1"/>
</dbReference>
<evidence type="ECO:0000259" key="8">
    <source>
        <dbReference type="Pfam" id="PF02838"/>
    </source>
</evidence>
<dbReference type="Gene3D" id="3.20.20.80">
    <property type="entry name" value="Glycosidases"/>
    <property type="match status" value="1"/>
</dbReference>
<dbReference type="SUPFAM" id="SSF49785">
    <property type="entry name" value="Galactose-binding domain-like"/>
    <property type="match status" value="1"/>
</dbReference>
<evidence type="ECO:0000256" key="1">
    <source>
        <dbReference type="ARBA" id="ARBA00001231"/>
    </source>
</evidence>
<dbReference type="eggNOG" id="COG3525">
    <property type="taxonomic scope" value="Bacteria"/>
</dbReference>
<name>F3ZQD8_9BACE</name>
<protein>
    <recommendedName>
        <fullName evidence="3">beta-N-acetylhexosaminidase</fullName>
        <ecNumber evidence="3">3.2.1.52</ecNumber>
    </recommendedName>
</protein>
<dbReference type="SUPFAM" id="SSF55545">
    <property type="entry name" value="beta-N-acetylhexosaminidase-like domain"/>
    <property type="match status" value="1"/>
</dbReference>
<evidence type="ECO:0000313" key="9">
    <source>
        <dbReference type="EMBL" id="EGJ70516.1"/>
    </source>
</evidence>
<comment type="similarity">
    <text evidence="2">Belongs to the glycosyl hydrolase 20 family.</text>
</comment>
<dbReference type="GO" id="GO:0005975">
    <property type="term" value="P:carbohydrate metabolic process"/>
    <property type="evidence" value="ECO:0007669"/>
    <property type="project" value="InterPro"/>
</dbReference>
<dbReference type="PANTHER" id="PTHR22600">
    <property type="entry name" value="BETA-HEXOSAMINIDASE"/>
    <property type="match status" value="1"/>
</dbReference>
<dbReference type="EC" id="3.2.1.52" evidence="3"/>
<keyword evidence="5 9" id="KW-0326">Glycosidase</keyword>
<dbReference type="EMBL" id="CM001167">
    <property type="protein sequence ID" value="EGJ70516.1"/>
    <property type="molecule type" value="Genomic_DNA"/>
</dbReference>
<dbReference type="InterPro" id="IPR029018">
    <property type="entry name" value="Hex-like_dom2"/>
</dbReference>
<dbReference type="GO" id="GO:0016020">
    <property type="term" value="C:membrane"/>
    <property type="evidence" value="ECO:0007669"/>
    <property type="project" value="TreeGrafter"/>
</dbReference>
<dbReference type="InterPro" id="IPR015883">
    <property type="entry name" value="Glyco_hydro_20_cat"/>
</dbReference>